<dbReference type="EMBL" id="JACHXU010000027">
    <property type="protein sequence ID" value="MBB3209807.1"/>
    <property type="molecule type" value="Genomic_DNA"/>
</dbReference>
<dbReference type="InterPro" id="IPR004299">
    <property type="entry name" value="MBOAT_fam"/>
</dbReference>
<dbReference type="GO" id="GO:0042121">
    <property type="term" value="P:alginic acid biosynthetic process"/>
    <property type="evidence" value="ECO:0007669"/>
    <property type="project" value="InterPro"/>
</dbReference>
<evidence type="ECO:0000256" key="9">
    <source>
        <dbReference type="PIRNR" id="PIRNR016636"/>
    </source>
</evidence>
<evidence type="ECO:0000256" key="7">
    <source>
        <dbReference type="ARBA" id="ARBA00023136"/>
    </source>
</evidence>
<name>A0A7W5E5S9_9BACT</name>
<feature type="transmembrane region" description="Helical" evidence="10">
    <location>
        <begin position="79"/>
        <end position="97"/>
    </location>
</feature>
<keyword evidence="4 9" id="KW-0808">Transferase</keyword>
<dbReference type="PANTHER" id="PTHR13285:SF23">
    <property type="entry name" value="TEICHOIC ACID D-ALANYLTRANSFERASE"/>
    <property type="match status" value="1"/>
</dbReference>
<evidence type="ECO:0000256" key="10">
    <source>
        <dbReference type="SAM" id="Phobius"/>
    </source>
</evidence>
<dbReference type="InterPro" id="IPR051085">
    <property type="entry name" value="MB_O-acyltransferase"/>
</dbReference>
<evidence type="ECO:0000256" key="1">
    <source>
        <dbReference type="ARBA" id="ARBA00004651"/>
    </source>
</evidence>
<sequence>MNFAQAEFLIFLCVVLVVAWTAGANDRRIRNGFLLAASYYFYAYWDYRFCGLLLISTLVDFFVARRMASCTSPHRRKGWLIVSLMVNLGMLGFFKYFNFFLDTARPLIESLGSHAGTLNVILPVGISFFTFQTLSYTIDVYRGKLRPTSSLLDFALYVAFFPQLVAGPIVRATNLLPQLAEVPEFRRRMMYGGFQQLLRGAVKKILIADRLAETVDVVFAGVELYSSVSVWIAVIAYAGQIYYDFSGYSDMAIGIAKMLGYRFPVNFRHPYLATSMSEFWRRWHITLSTWLRDYLYIPLGGSRGSSFATQRNLMITMTLGGLWHGAAVTYVLWGLWHGAALVIERYRRAASRLPRVIRSRVVRWFLVMIVVLMGWVLFRSPDWTTAMQVYQRLWMPWLSVAIDGSAMDVSAMSGAATDGVGALGETARIVWLPPLTLLMIAIMVIEHAVWTTRLRRCMRLPPDAWYSGVATAMMIWSLLLYAPRGFRPFVYFQF</sequence>
<dbReference type="AlphaFoldDB" id="A0A7W5E5S9"/>
<protein>
    <submittedName>
        <fullName evidence="11">Alginate O-acetyltransferase complex protein AlgI</fullName>
    </submittedName>
</protein>
<feature type="transmembrane region" description="Helical" evidence="10">
    <location>
        <begin position="40"/>
        <end position="59"/>
    </location>
</feature>
<keyword evidence="8 9" id="KW-0012">Acyltransferase</keyword>
<evidence type="ECO:0000256" key="5">
    <source>
        <dbReference type="ARBA" id="ARBA00022692"/>
    </source>
</evidence>
<accession>A0A7W5E5S9</accession>
<feature type="transmembrane region" description="Helical" evidence="10">
    <location>
        <begin position="321"/>
        <end position="341"/>
    </location>
</feature>
<dbReference type="GO" id="GO:0005886">
    <property type="term" value="C:plasma membrane"/>
    <property type="evidence" value="ECO:0007669"/>
    <property type="project" value="UniProtKB-SubCell"/>
</dbReference>
<evidence type="ECO:0000256" key="8">
    <source>
        <dbReference type="ARBA" id="ARBA00023315"/>
    </source>
</evidence>
<feature type="transmembrane region" description="Helical" evidence="10">
    <location>
        <begin position="464"/>
        <end position="482"/>
    </location>
</feature>
<dbReference type="PANTHER" id="PTHR13285">
    <property type="entry name" value="ACYLTRANSFERASE"/>
    <property type="match status" value="1"/>
</dbReference>
<dbReference type="PIRSF" id="PIRSF500217">
    <property type="entry name" value="AlgI"/>
    <property type="match status" value="1"/>
</dbReference>
<dbReference type="GO" id="GO:0016746">
    <property type="term" value="F:acyltransferase activity"/>
    <property type="evidence" value="ECO:0007669"/>
    <property type="project" value="UniProtKB-KW"/>
</dbReference>
<dbReference type="Pfam" id="PF03062">
    <property type="entry name" value="MBOAT"/>
    <property type="match status" value="1"/>
</dbReference>
<comment type="caution">
    <text evidence="11">The sequence shown here is derived from an EMBL/GenBank/DDBJ whole genome shotgun (WGS) entry which is preliminary data.</text>
</comment>
<evidence type="ECO:0000256" key="3">
    <source>
        <dbReference type="ARBA" id="ARBA00022475"/>
    </source>
</evidence>
<evidence type="ECO:0000256" key="2">
    <source>
        <dbReference type="ARBA" id="ARBA00010323"/>
    </source>
</evidence>
<proteinExistence type="inferred from homology"/>
<comment type="subcellular location">
    <subcellularLocation>
        <location evidence="1">Cell membrane</location>
        <topology evidence="1">Multi-pass membrane protein</topology>
    </subcellularLocation>
</comment>
<evidence type="ECO:0000256" key="4">
    <source>
        <dbReference type="ARBA" id="ARBA00022679"/>
    </source>
</evidence>
<feature type="transmembrane region" description="Helical" evidence="10">
    <location>
        <begin position="431"/>
        <end position="452"/>
    </location>
</feature>
<dbReference type="Proteomes" id="UP000536179">
    <property type="component" value="Unassembled WGS sequence"/>
</dbReference>
<keyword evidence="3 9" id="KW-1003">Cell membrane</keyword>
<keyword evidence="6 10" id="KW-1133">Transmembrane helix</keyword>
<keyword evidence="7 9" id="KW-0472">Membrane</keyword>
<reference evidence="11 12" key="1">
    <citation type="submission" date="2020-08" db="EMBL/GenBank/DDBJ databases">
        <title>Genomic Encyclopedia of Type Strains, Phase III (KMG-III): the genomes of soil and plant-associated and newly described type strains.</title>
        <authorList>
            <person name="Whitman W."/>
        </authorList>
    </citation>
    <scope>NUCLEOTIDE SEQUENCE [LARGE SCALE GENOMIC DNA]</scope>
    <source>
        <strain evidence="11 12">CECT 8075</strain>
    </source>
</reference>
<feature type="transmembrane region" description="Helical" evidence="10">
    <location>
        <begin position="117"/>
        <end position="138"/>
    </location>
</feature>
<feature type="transmembrane region" description="Helical" evidence="10">
    <location>
        <begin position="361"/>
        <end position="378"/>
    </location>
</feature>
<organism evidence="11 12">
    <name type="scientific">Aporhodopirellula rubra</name>
    <dbReference type="NCBI Taxonomy" id="980271"/>
    <lineage>
        <taxon>Bacteria</taxon>
        <taxon>Pseudomonadati</taxon>
        <taxon>Planctomycetota</taxon>
        <taxon>Planctomycetia</taxon>
        <taxon>Pirellulales</taxon>
        <taxon>Pirellulaceae</taxon>
        <taxon>Aporhodopirellula</taxon>
    </lineage>
</organism>
<dbReference type="PIRSF" id="PIRSF016636">
    <property type="entry name" value="AlgI_DltB"/>
    <property type="match status" value="1"/>
</dbReference>
<evidence type="ECO:0000256" key="6">
    <source>
        <dbReference type="ARBA" id="ARBA00022989"/>
    </source>
</evidence>
<dbReference type="InterPro" id="IPR024194">
    <property type="entry name" value="Ac/AlaTfrase_AlgI/DltB"/>
</dbReference>
<dbReference type="RefSeq" id="WP_184308695.1">
    <property type="nucleotide sequence ID" value="NZ_JACHXU010000027.1"/>
</dbReference>
<keyword evidence="12" id="KW-1185">Reference proteome</keyword>
<dbReference type="InterPro" id="IPR028362">
    <property type="entry name" value="AlgI"/>
</dbReference>
<evidence type="ECO:0000313" key="11">
    <source>
        <dbReference type="EMBL" id="MBB3209807.1"/>
    </source>
</evidence>
<comment type="similarity">
    <text evidence="2 9">Belongs to the membrane-bound acyltransferase family.</text>
</comment>
<keyword evidence="5 10" id="KW-0812">Transmembrane</keyword>
<gene>
    <name evidence="11" type="ORF">FHS27_005647</name>
</gene>
<evidence type="ECO:0000313" key="12">
    <source>
        <dbReference type="Proteomes" id="UP000536179"/>
    </source>
</evidence>